<accession>A0A847ETJ0</accession>
<comment type="caution">
    <text evidence="1">The sequence shown here is derived from an EMBL/GenBank/DDBJ whole genome shotgun (WGS) entry which is preliminary data.</text>
</comment>
<name>A0A847ETJ0_9BACT</name>
<dbReference type="Proteomes" id="UP000554004">
    <property type="component" value="Unassembled WGS sequence"/>
</dbReference>
<proteinExistence type="predicted"/>
<evidence type="ECO:0000313" key="1">
    <source>
        <dbReference type="EMBL" id="NLE31283.1"/>
    </source>
</evidence>
<evidence type="ECO:0000313" key="2">
    <source>
        <dbReference type="Proteomes" id="UP000554004"/>
    </source>
</evidence>
<protein>
    <submittedName>
        <fullName evidence="1">Uncharacterized protein</fullName>
    </submittedName>
</protein>
<sequence>MGEKGETIFSYLNRFSDSSVKDNYNDKEGMEVEVETGAETETETLFSYFNRIFENNNRGGDFLVDSDKILEQSGIYKEIAERVNQVDPRLHATTEEIGQLVSNVINNNLKGERNNGKIFSWVKDRYRRNANTLSKVFPNSKVSKHFENWFRDLSDASNWQEYAFKLGKGVINTELGVFKTVMPLTCIVAGATLILVEPSQLGKVAGPILMDMGHSFGDSKKVPSKEMVRKVLSSLEKL</sequence>
<gene>
    <name evidence="1" type="ORF">GX618_03340</name>
</gene>
<organism evidence="1 2">
    <name type="scientific">Candidatus Dojkabacteria bacterium</name>
    <dbReference type="NCBI Taxonomy" id="2099670"/>
    <lineage>
        <taxon>Bacteria</taxon>
        <taxon>Candidatus Dojkabacteria</taxon>
    </lineage>
</organism>
<dbReference type="AlphaFoldDB" id="A0A847ETJ0"/>
<reference evidence="1 2" key="1">
    <citation type="journal article" date="2020" name="Biotechnol. Biofuels">
        <title>New insights from the biogas microbiome by comprehensive genome-resolved metagenomics of nearly 1600 species originating from multiple anaerobic digesters.</title>
        <authorList>
            <person name="Campanaro S."/>
            <person name="Treu L."/>
            <person name="Rodriguez-R L.M."/>
            <person name="Kovalovszki A."/>
            <person name="Ziels R.M."/>
            <person name="Maus I."/>
            <person name="Zhu X."/>
            <person name="Kougias P.G."/>
            <person name="Basile A."/>
            <person name="Luo G."/>
            <person name="Schluter A."/>
            <person name="Konstantinidis K.T."/>
            <person name="Angelidaki I."/>
        </authorList>
    </citation>
    <scope>NUCLEOTIDE SEQUENCE [LARGE SCALE GENOMIC DNA]</scope>
    <source>
        <strain evidence="1">AS06rmzACSIP_421</strain>
    </source>
</reference>
<dbReference type="EMBL" id="JAAZAL010000119">
    <property type="protein sequence ID" value="NLE31283.1"/>
    <property type="molecule type" value="Genomic_DNA"/>
</dbReference>